<dbReference type="RefSeq" id="XP_041430017.1">
    <property type="nucleotide sequence ID" value="XM_041574083.1"/>
</dbReference>
<protein>
    <recommendedName>
        <fullName evidence="7">DnaJ homolog subfamily C member 17</fullName>
    </recommendedName>
</protein>
<feature type="domain" description="RRM" evidence="10">
    <location>
        <begin position="191"/>
        <end position="274"/>
    </location>
</feature>
<dbReference type="Gene3D" id="3.30.70.330">
    <property type="match status" value="1"/>
</dbReference>
<dbReference type="SUPFAM" id="SSF54928">
    <property type="entry name" value="RNA-binding domain, RBD"/>
    <property type="match status" value="1"/>
</dbReference>
<evidence type="ECO:0000256" key="8">
    <source>
        <dbReference type="PROSITE-ProRule" id="PRU00176"/>
    </source>
</evidence>
<dbReference type="Pfam" id="PF00076">
    <property type="entry name" value="RRM_1"/>
    <property type="match status" value="1"/>
</dbReference>
<evidence type="ECO:0000256" key="7">
    <source>
        <dbReference type="ARBA" id="ARBA00074360"/>
    </source>
</evidence>
<evidence type="ECO:0000259" key="10">
    <source>
        <dbReference type="PROSITE" id="PS50102"/>
    </source>
</evidence>
<feature type="domain" description="J" evidence="9">
    <location>
        <begin position="14"/>
        <end position="79"/>
    </location>
</feature>
<comment type="subcellular location">
    <subcellularLocation>
        <location evidence="2">Cytoplasm</location>
    </subcellularLocation>
    <subcellularLocation>
        <location evidence="1">Nucleus</location>
    </subcellularLocation>
</comment>
<dbReference type="GeneID" id="379712"/>
<dbReference type="InterPro" id="IPR001623">
    <property type="entry name" value="DnaJ_domain"/>
</dbReference>
<keyword evidence="4" id="KW-0143">Chaperone</keyword>
<evidence type="ECO:0000313" key="12">
    <source>
        <dbReference type="RefSeq" id="XP_041430017.1"/>
    </source>
</evidence>
<dbReference type="GO" id="GO:0003723">
    <property type="term" value="F:RNA binding"/>
    <property type="evidence" value="ECO:0007669"/>
    <property type="project" value="UniProtKB-UniRule"/>
</dbReference>
<comment type="function">
    <text evidence="6">May negatively affect PAX8-induced thyroglobulin/TG transcription.</text>
</comment>
<evidence type="ECO:0000256" key="3">
    <source>
        <dbReference type="ARBA" id="ARBA00022490"/>
    </source>
</evidence>
<evidence type="ECO:0000256" key="6">
    <source>
        <dbReference type="ARBA" id="ARBA00053783"/>
    </source>
</evidence>
<dbReference type="AlphaFoldDB" id="A0A8J1LKG3"/>
<dbReference type="GO" id="GO:0005737">
    <property type="term" value="C:cytoplasm"/>
    <property type="evidence" value="ECO:0007669"/>
    <property type="project" value="UniProtKB-SubCell"/>
</dbReference>
<dbReference type="FunFam" id="1.10.287.110:FF:000059">
    <property type="entry name" value="dnaJ homolog subfamily C member 17"/>
    <property type="match status" value="1"/>
</dbReference>
<dbReference type="CTD" id="379712"/>
<dbReference type="Gene3D" id="1.10.287.110">
    <property type="entry name" value="DnaJ domain"/>
    <property type="match status" value="1"/>
</dbReference>
<dbReference type="SMART" id="SM00271">
    <property type="entry name" value="DnaJ"/>
    <property type="match status" value="1"/>
</dbReference>
<evidence type="ECO:0000256" key="2">
    <source>
        <dbReference type="ARBA" id="ARBA00004496"/>
    </source>
</evidence>
<dbReference type="PANTHER" id="PTHR44313:SF1">
    <property type="entry name" value="DNAJ HOMOLOG SUBFAMILY C MEMBER 17"/>
    <property type="match status" value="1"/>
</dbReference>
<dbReference type="SUPFAM" id="SSF46565">
    <property type="entry name" value="Chaperone J-domain"/>
    <property type="match status" value="1"/>
</dbReference>
<dbReference type="Proteomes" id="UP000186698">
    <property type="component" value="Chromosome 8S"/>
</dbReference>
<keyword evidence="5" id="KW-0539">Nucleus</keyword>
<dbReference type="PANTHER" id="PTHR44313">
    <property type="entry name" value="DNAJ HOMOLOG SUBFAMILY C MEMBER 17"/>
    <property type="match status" value="1"/>
</dbReference>
<evidence type="ECO:0000256" key="4">
    <source>
        <dbReference type="ARBA" id="ARBA00023186"/>
    </source>
</evidence>
<evidence type="ECO:0000256" key="5">
    <source>
        <dbReference type="ARBA" id="ARBA00023242"/>
    </source>
</evidence>
<reference evidence="12" key="1">
    <citation type="submission" date="2025-08" db="UniProtKB">
        <authorList>
            <consortium name="RefSeq"/>
        </authorList>
    </citation>
    <scope>IDENTIFICATION</scope>
    <source>
        <strain evidence="12">J_2021</strain>
        <tissue evidence="12">Erythrocytes</tissue>
    </source>
</reference>
<dbReference type="OrthoDB" id="259708at2759"/>
<accession>A0A8J1LKG3</accession>
<proteinExistence type="predicted"/>
<dbReference type="GO" id="GO:0005681">
    <property type="term" value="C:spliceosomal complex"/>
    <property type="evidence" value="ECO:0000318"/>
    <property type="project" value="GO_Central"/>
</dbReference>
<gene>
    <name evidence="12" type="primary">dnajc17.S</name>
    <name evidence="12" type="synonym">dnajc17</name>
</gene>
<dbReference type="InterPro" id="IPR034254">
    <property type="entry name" value="DNAJC17_RRM"/>
</dbReference>
<organism evidence="11 12">
    <name type="scientific">Xenopus laevis</name>
    <name type="common">African clawed frog</name>
    <dbReference type="NCBI Taxonomy" id="8355"/>
    <lineage>
        <taxon>Eukaryota</taxon>
        <taxon>Metazoa</taxon>
        <taxon>Chordata</taxon>
        <taxon>Craniata</taxon>
        <taxon>Vertebrata</taxon>
        <taxon>Euteleostomi</taxon>
        <taxon>Amphibia</taxon>
        <taxon>Batrachia</taxon>
        <taxon>Anura</taxon>
        <taxon>Pipoidea</taxon>
        <taxon>Pipidae</taxon>
        <taxon>Xenopodinae</taxon>
        <taxon>Xenopus</taxon>
        <taxon>Xenopus</taxon>
    </lineage>
</organism>
<dbReference type="InterPro" id="IPR000504">
    <property type="entry name" value="RRM_dom"/>
</dbReference>
<dbReference type="PROSITE" id="PS50076">
    <property type="entry name" value="DNAJ_2"/>
    <property type="match status" value="1"/>
</dbReference>
<evidence type="ECO:0000256" key="1">
    <source>
        <dbReference type="ARBA" id="ARBA00004123"/>
    </source>
</evidence>
<keyword evidence="8" id="KW-0694">RNA-binding</keyword>
<keyword evidence="3" id="KW-0963">Cytoplasm</keyword>
<dbReference type="Pfam" id="PF00226">
    <property type="entry name" value="DnaJ"/>
    <property type="match status" value="1"/>
</dbReference>
<dbReference type="PRINTS" id="PR00625">
    <property type="entry name" value="JDOMAIN"/>
</dbReference>
<keyword evidence="11" id="KW-1185">Reference proteome</keyword>
<evidence type="ECO:0000313" key="11">
    <source>
        <dbReference type="Proteomes" id="UP000186698"/>
    </source>
</evidence>
<dbReference type="InterPro" id="IPR012677">
    <property type="entry name" value="Nucleotide-bd_a/b_plait_sf"/>
</dbReference>
<evidence type="ECO:0000259" key="9">
    <source>
        <dbReference type="PROSITE" id="PS50076"/>
    </source>
</evidence>
<dbReference type="PROSITE" id="PS50102">
    <property type="entry name" value="RRM"/>
    <property type="match status" value="1"/>
</dbReference>
<dbReference type="CDD" id="cd06257">
    <property type="entry name" value="DnaJ"/>
    <property type="match status" value="1"/>
</dbReference>
<sequence length="333" mass="37312">MTSGKASKELLQMDLYGLLGVEPDATGKQIKKAYRQKALTCHPDKNPDNPRAAELFHQLSQALEVLTDGAAKAAYDNLRKAKEAAAKRTHKLDEKRKKVKLDLEAREREAQTLVTEEDEAQVTRTLEQEIIRLREEGSRQLEEQQRLVREQIKAEMAPRLQGQSASGAGDGTVSAKLKMLLNYNTQNPSDSQMLTSGSPQLKWKCKKDDDTRGGYTEDVLRQLLQKYGQVTNLLVSSKKGSAIAEFSSFKAAEMAVRNESGLLSNPLTLSWLDAPPPSTIQENFSSSYISSHSAPLQGSVRSERDFESLVMMKMRQAAERQRLIEQMQREDDD</sequence>
<name>A0A8J1LKG3_XENLA</name>
<dbReference type="InterPro" id="IPR052094">
    <property type="entry name" value="Pre-mRNA-splicing_ERAD"/>
</dbReference>
<dbReference type="GO" id="GO:0000390">
    <property type="term" value="P:spliceosomal complex disassembly"/>
    <property type="evidence" value="ECO:0000318"/>
    <property type="project" value="GO_Central"/>
</dbReference>
<dbReference type="CDD" id="cd12429">
    <property type="entry name" value="RRM_DNAJC17"/>
    <property type="match status" value="1"/>
</dbReference>
<dbReference type="InterPro" id="IPR036869">
    <property type="entry name" value="J_dom_sf"/>
</dbReference>
<dbReference type="InterPro" id="IPR035979">
    <property type="entry name" value="RBD_domain_sf"/>
</dbReference>
<keyword evidence="12" id="KW-0346">Stress response</keyword>